<reference evidence="3" key="1">
    <citation type="submission" date="2015-11" db="EMBL/GenBank/DDBJ databases">
        <authorList>
            <person name="Varghese N."/>
        </authorList>
    </citation>
    <scope>NUCLEOTIDE SEQUENCE [LARGE SCALE GENOMIC DNA]</scope>
    <source>
        <strain evidence="3">DSM 45899</strain>
    </source>
</reference>
<dbReference type="AlphaFoldDB" id="A0A0S4R2V8"/>
<dbReference type="RefSeq" id="WP_165615969.1">
    <property type="nucleotide sequence ID" value="NZ_FAOZ01000056.1"/>
</dbReference>
<evidence type="ECO:0000256" key="1">
    <source>
        <dbReference type="SAM" id="MobiDB-lite"/>
    </source>
</evidence>
<keyword evidence="3" id="KW-1185">Reference proteome</keyword>
<protein>
    <submittedName>
        <fullName evidence="2">Uncharacterized protein</fullName>
    </submittedName>
</protein>
<proteinExistence type="predicted"/>
<gene>
    <name evidence="2" type="ORF">Ga0074812_15610</name>
</gene>
<feature type="region of interest" description="Disordered" evidence="1">
    <location>
        <begin position="28"/>
        <end position="54"/>
    </location>
</feature>
<dbReference type="Proteomes" id="UP000198802">
    <property type="component" value="Unassembled WGS sequence"/>
</dbReference>
<name>A0A0S4R2V8_9ACTN</name>
<dbReference type="EMBL" id="FAOZ01000056">
    <property type="protein sequence ID" value="CUU61098.1"/>
    <property type="molecule type" value="Genomic_DNA"/>
</dbReference>
<sequence length="54" mass="5744">MRSNKDIQRAAALAAADGARDRVSTLKAKGASGEALRAAEKAEHTAWSRYRDGS</sequence>
<accession>A0A0S4R2V8</accession>
<feature type="compositionally biased region" description="Basic and acidic residues" evidence="1">
    <location>
        <begin position="37"/>
        <end position="54"/>
    </location>
</feature>
<organism evidence="2 3">
    <name type="scientific">Parafrankia irregularis</name>
    <dbReference type="NCBI Taxonomy" id="795642"/>
    <lineage>
        <taxon>Bacteria</taxon>
        <taxon>Bacillati</taxon>
        <taxon>Actinomycetota</taxon>
        <taxon>Actinomycetes</taxon>
        <taxon>Frankiales</taxon>
        <taxon>Frankiaceae</taxon>
        <taxon>Parafrankia</taxon>
    </lineage>
</organism>
<evidence type="ECO:0000313" key="2">
    <source>
        <dbReference type="EMBL" id="CUU61098.1"/>
    </source>
</evidence>
<evidence type="ECO:0000313" key="3">
    <source>
        <dbReference type="Proteomes" id="UP000198802"/>
    </source>
</evidence>